<dbReference type="RefSeq" id="WP_194181795.1">
    <property type="nucleotide sequence ID" value="NZ_JADGIK010000001.1"/>
</dbReference>
<gene>
    <name evidence="2" type="ORF">IM532_02120</name>
</gene>
<dbReference type="Proteomes" id="UP000608754">
    <property type="component" value="Unassembled WGS sequence"/>
</dbReference>
<dbReference type="EMBL" id="JADGIK010000001">
    <property type="protein sequence ID" value="MBF0596269.1"/>
    <property type="molecule type" value="Genomic_DNA"/>
</dbReference>
<name>A0A8J7K3J8_9FLAO</name>
<organism evidence="2 3">
    <name type="scientific">Faecalibacter rhinopitheci</name>
    <dbReference type="NCBI Taxonomy" id="2779678"/>
    <lineage>
        <taxon>Bacteria</taxon>
        <taxon>Pseudomonadati</taxon>
        <taxon>Bacteroidota</taxon>
        <taxon>Flavobacteriia</taxon>
        <taxon>Flavobacteriales</taxon>
        <taxon>Weeksellaceae</taxon>
        <taxon>Faecalibacter</taxon>
    </lineage>
</organism>
<keyword evidence="3" id="KW-1185">Reference proteome</keyword>
<evidence type="ECO:0000313" key="3">
    <source>
        <dbReference type="Proteomes" id="UP000608754"/>
    </source>
</evidence>
<feature type="signal peptide" evidence="1">
    <location>
        <begin position="1"/>
        <end position="18"/>
    </location>
</feature>
<evidence type="ECO:0000256" key="1">
    <source>
        <dbReference type="SAM" id="SignalP"/>
    </source>
</evidence>
<feature type="chain" id="PRO_5035274568" evidence="1">
    <location>
        <begin position="19"/>
        <end position="1019"/>
    </location>
</feature>
<dbReference type="InterPro" id="IPR026341">
    <property type="entry name" value="T9SS_type_B"/>
</dbReference>
<sequence length="1019" mass="114820">MKKIFYLFLLMMNLTVFGQNTPTIHPLNGGFTFLGEKLENHTQVFNATTPKDCGFQFSNSYKYYSFQAGFDMAFAFDLIATKPDFNFIIWKLDKDKNPTSIFDKGGTIAADRSVYDKNLLIKGMKDGKIEKCEYQNGNGYVKSLNGIEALKKGETVVIAIYGLNNTDLFDIKVNVAEERMINKFNYLCAGSPYAYNLIYDEIVTDSGLSDIKLFSDNSFVNEIPSDAIFNSDQIVYAQVKDATGALKYIYTIPISFIPDHIFPYKSTIDPIYECTLSYKLESEKLLNIIFETVHVDYKIKTLQVDGISYAIGDVLNLAVGEIKNIDVVVTYDNSCPLDSKEITIQLQQGSPILSDDINENTCENEYIVNFNNIYTKLSVDKSQFDLIILYNGKPVSDGDKIVILNTLNFTVKIKSKTTGGCESNSVNFIVTKTSAANIVDTLINNLCVIDFTSSILDTKIDEILNGTTSVLRFYKSDGITNLLDRNEVYNYILENKKGEVIVKALQIDNANICDTSKKLTFNLSESSFILNTTIKDLLSTCSSVGSGYIFTQNEIEAYLKTELNRSDIIFDGIKEEILGDNESKTINFKVKINGELCWSEEMTFNLRVITKPDVDDATNSLQADCNDYVFIDQSILQSLFGNTSTTLYDYEILEDITKPLIFVAGESKVTIRFKNKYNNSCFIDKVITVIQSKNLSIDITSIEQDAAQNPYNFCNPIIPSELEDYILGYISQVQALYKNVVAEKSAFQYAQEMIDNNGMIAIKFLDPNLCGVKELILKYEAYPVEVIDIAPQVIICTGYYYSLDLSTYNIVRVYDASGTLLVGNNNIYELNLGSYNIEVENEYGCVTKKQFEVVTGEEPIIKEIILNADSIEVIVEGNKTSLEYSLDGKNWQKINKFIGIQKGISYTVFVRKDGCTVISIPNIVYLNIPNYITPNGDGINDIWRPIGAQNTLDLSVKILNRSGKLIYEAQGPDALNWDGKYNNKPLASDSYWYFIEYVDKKAIIKLKYQGYITIKSNFK</sequence>
<comment type="caution">
    <text evidence="2">The sequence shown here is derived from an EMBL/GenBank/DDBJ whole genome shotgun (WGS) entry which is preliminary data.</text>
</comment>
<evidence type="ECO:0000313" key="2">
    <source>
        <dbReference type="EMBL" id="MBF0596269.1"/>
    </source>
</evidence>
<dbReference type="Pfam" id="PF13585">
    <property type="entry name" value="CHU_C"/>
    <property type="match status" value="1"/>
</dbReference>
<dbReference type="NCBIfam" id="TIGR04131">
    <property type="entry name" value="Bac_Flav_CTERM"/>
    <property type="match status" value="1"/>
</dbReference>
<protein>
    <submittedName>
        <fullName evidence="2">T9SS type B sorting domain-containing protein</fullName>
    </submittedName>
</protein>
<accession>A0A8J7K3J8</accession>
<proteinExistence type="predicted"/>
<dbReference type="AlphaFoldDB" id="A0A8J7K3J8"/>
<reference evidence="2" key="1">
    <citation type="submission" date="2020-10" db="EMBL/GenBank/DDBJ databases">
        <authorList>
            <person name="Lu T."/>
            <person name="Wang Q."/>
            <person name="Han X."/>
        </authorList>
    </citation>
    <scope>NUCLEOTIDE SEQUENCE</scope>
    <source>
        <strain evidence="2">WQ 117</strain>
    </source>
</reference>
<keyword evidence="1" id="KW-0732">Signal</keyword>